<evidence type="ECO:0000313" key="7">
    <source>
        <dbReference type="EMBL" id="MBB5068916.1"/>
    </source>
</evidence>
<sequence>MGEPRRLEPATVVAEAVRVLDEQGLDAVTLRAVADRLGVRMNTVLWHVKSKARLRELMADALIGEIRFDDLPGPWEPRVRELFHRLRRVLLAHRDGAALVTGTYALEPHVLRFAEELATTLLRGGLAVREASWAVWTSLYVTLGLVQEEQAPSGPRPAALREAVDERRYPALHGILGEFTGTDFAARFDFALTAQLAALREHAHLPPST</sequence>
<protein>
    <submittedName>
        <fullName evidence="7">TetR/AcrR family tetracycline transcriptional repressor</fullName>
    </submittedName>
</protein>
<evidence type="ECO:0000256" key="3">
    <source>
        <dbReference type="ARBA" id="ARBA00023125"/>
    </source>
</evidence>
<gene>
    <name evidence="7" type="ORF">BJ969_002004</name>
</gene>
<dbReference type="PRINTS" id="PR00400">
    <property type="entry name" value="TETREPRESSOR"/>
</dbReference>
<dbReference type="InterPro" id="IPR036271">
    <property type="entry name" value="Tet_transcr_reg_TetR-rel_C_sf"/>
</dbReference>
<dbReference type="RefSeq" id="WP_184478676.1">
    <property type="nucleotide sequence ID" value="NZ_JACHIV010000001.1"/>
</dbReference>
<evidence type="ECO:0000259" key="6">
    <source>
        <dbReference type="PROSITE" id="PS50977"/>
    </source>
</evidence>
<dbReference type="GO" id="GO:0003677">
    <property type="term" value="F:DNA binding"/>
    <property type="evidence" value="ECO:0007669"/>
    <property type="project" value="UniProtKB-UniRule"/>
</dbReference>
<name>A0A840N9Q0_9PSEU</name>
<dbReference type="Pfam" id="PF02909">
    <property type="entry name" value="TetR_C_1"/>
    <property type="match status" value="1"/>
</dbReference>
<evidence type="ECO:0000313" key="8">
    <source>
        <dbReference type="Proteomes" id="UP000580474"/>
    </source>
</evidence>
<comment type="caution">
    <text evidence="7">The sequence shown here is derived from an EMBL/GenBank/DDBJ whole genome shotgun (WGS) entry which is preliminary data.</text>
</comment>
<feature type="domain" description="HTH tetR-type" evidence="6">
    <location>
        <begin position="6"/>
        <end position="66"/>
    </location>
</feature>
<evidence type="ECO:0000256" key="5">
    <source>
        <dbReference type="PROSITE-ProRule" id="PRU00335"/>
    </source>
</evidence>
<reference evidence="7 8" key="1">
    <citation type="submission" date="2020-08" db="EMBL/GenBank/DDBJ databases">
        <title>Sequencing the genomes of 1000 actinobacteria strains.</title>
        <authorList>
            <person name="Klenk H.-P."/>
        </authorList>
    </citation>
    <scope>NUCLEOTIDE SEQUENCE [LARGE SCALE GENOMIC DNA]</scope>
    <source>
        <strain evidence="7 8">DSM 45582</strain>
    </source>
</reference>
<keyword evidence="2" id="KW-0805">Transcription regulation</keyword>
<evidence type="ECO:0000256" key="1">
    <source>
        <dbReference type="ARBA" id="ARBA00022491"/>
    </source>
</evidence>
<keyword evidence="8" id="KW-1185">Reference proteome</keyword>
<dbReference type="InterPro" id="IPR001647">
    <property type="entry name" value="HTH_TetR"/>
</dbReference>
<dbReference type="PROSITE" id="PS50977">
    <property type="entry name" value="HTH_TETR_2"/>
    <property type="match status" value="1"/>
</dbReference>
<feature type="DNA-binding region" description="H-T-H motif" evidence="5">
    <location>
        <begin position="29"/>
        <end position="48"/>
    </location>
</feature>
<evidence type="ECO:0000256" key="4">
    <source>
        <dbReference type="ARBA" id="ARBA00023163"/>
    </source>
</evidence>
<dbReference type="SUPFAM" id="SSF46689">
    <property type="entry name" value="Homeodomain-like"/>
    <property type="match status" value="1"/>
</dbReference>
<keyword evidence="3 5" id="KW-0238">DNA-binding</keyword>
<dbReference type="AlphaFoldDB" id="A0A840N9Q0"/>
<accession>A0A840N9Q0</accession>
<evidence type="ECO:0000256" key="2">
    <source>
        <dbReference type="ARBA" id="ARBA00023015"/>
    </source>
</evidence>
<organism evidence="7 8">
    <name type="scientific">Saccharopolyspora gloriosae</name>
    <dbReference type="NCBI Taxonomy" id="455344"/>
    <lineage>
        <taxon>Bacteria</taxon>
        <taxon>Bacillati</taxon>
        <taxon>Actinomycetota</taxon>
        <taxon>Actinomycetes</taxon>
        <taxon>Pseudonocardiales</taxon>
        <taxon>Pseudonocardiaceae</taxon>
        <taxon>Saccharopolyspora</taxon>
    </lineage>
</organism>
<dbReference type="Proteomes" id="UP000580474">
    <property type="component" value="Unassembled WGS sequence"/>
</dbReference>
<dbReference type="Gene3D" id="1.10.10.60">
    <property type="entry name" value="Homeodomain-like"/>
    <property type="match status" value="1"/>
</dbReference>
<proteinExistence type="predicted"/>
<dbReference type="GO" id="GO:0046677">
    <property type="term" value="P:response to antibiotic"/>
    <property type="evidence" value="ECO:0007669"/>
    <property type="project" value="InterPro"/>
</dbReference>
<dbReference type="SUPFAM" id="SSF48498">
    <property type="entry name" value="Tetracyclin repressor-like, C-terminal domain"/>
    <property type="match status" value="1"/>
</dbReference>
<keyword evidence="4" id="KW-0804">Transcription</keyword>
<dbReference type="Pfam" id="PF00440">
    <property type="entry name" value="TetR_N"/>
    <property type="match status" value="1"/>
</dbReference>
<dbReference type="GO" id="GO:0045892">
    <property type="term" value="P:negative regulation of DNA-templated transcription"/>
    <property type="evidence" value="ECO:0007669"/>
    <property type="project" value="InterPro"/>
</dbReference>
<dbReference type="InterPro" id="IPR003012">
    <property type="entry name" value="Tet_transcr_reg_TetR"/>
</dbReference>
<dbReference type="EMBL" id="JACHIV010000001">
    <property type="protein sequence ID" value="MBB5068916.1"/>
    <property type="molecule type" value="Genomic_DNA"/>
</dbReference>
<dbReference type="InterPro" id="IPR004111">
    <property type="entry name" value="Repressor_TetR_C"/>
</dbReference>
<dbReference type="InterPro" id="IPR009057">
    <property type="entry name" value="Homeodomain-like_sf"/>
</dbReference>
<dbReference type="Gene3D" id="1.10.357.10">
    <property type="entry name" value="Tetracycline Repressor, domain 2"/>
    <property type="match status" value="1"/>
</dbReference>
<keyword evidence="1" id="KW-0678">Repressor</keyword>